<keyword evidence="11" id="KW-0812">Transmembrane</keyword>
<dbReference type="Gene3D" id="3.30.565.10">
    <property type="entry name" value="Histidine kinase-like ATPase, C-terminal domain"/>
    <property type="match status" value="1"/>
</dbReference>
<evidence type="ECO:0000259" key="13">
    <source>
        <dbReference type="Pfam" id="PF07730"/>
    </source>
</evidence>
<keyword evidence="7" id="KW-0067">ATP-binding</keyword>
<dbReference type="Pfam" id="PF02518">
    <property type="entry name" value="HATPase_c"/>
    <property type="match status" value="1"/>
</dbReference>
<dbReference type="EC" id="2.7.13.3" evidence="2"/>
<keyword evidence="8" id="KW-0902">Two-component regulatory system</keyword>
<comment type="catalytic activity">
    <reaction evidence="1">
        <text>ATP + protein L-histidine = ADP + protein N-phospho-L-histidine.</text>
        <dbReference type="EC" id="2.7.13.3"/>
    </reaction>
</comment>
<feature type="domain" description="Histidine kinase/HSP90-like ATPase" evidence="12">
    <location>
        <begin position="335"/>
        <end position="435"/>
    </location>
</feature>
<feature type="coiled-coil region" evidence="9">
    <location>
        <begin position="189"/>
        <end position="229"/>
    </location>
</feature>
<dbReference type="Gene3D" id="1.20.5.1930">
    <property type="match status" value="1"/>
</dbReference>
<evidence type="ECO:0000256" key="5">
    <source>
        <dbReference type="ARBA" id="ARBA00022741"/>
    </source>
</evidence>
<keyword evidence="9" id="KW-0175">Coiled coil</keyword>
<protein>
    <recommendedName>
        <fullName evidence="2">histidine kinase</fullName>
        <ecNumber evidence="2">2.7.13.3</ecNumber>
    </recommendedName>
</protein>
<dbReference type="InterPro" id="IPR036890">
    <property type="entry name" value="HATPase_C_sf"/>
</dbReference>
<evidence type="ECO:0000313" key="14">
    <source>
        <dbReference type="EMBL" id="GAA3609113.1"/>
    </source>
</evidence>
<sequence length="443" mass="47530">MNRPAPDRPQITRTAQRWLRTWGADAFAGLLVWFGGLAETVLASWYAIGRLQLIVLVFGMALAVAVARHWPSVALGTVWVVGLLQFSNGLSIMLVQFSVVYIAFAMARWGSTATLWASMLSIPAAVIGGIVFMANIGPQALSLLSGGVPLSQAADVLGVSWRMMSAAFVLALLLVPWLIGLVARLAVRASASEASLEVAEADAARAQRENELAQRESEQAREIAALREEQARLAADVHDVVGHSLAVILAQAESAQFLDDDPVVLKQTMVTIATSARSSLQDIRQVLAGAQQAVVVASAGSFRELVAGVRSSGHEVIVNEVGPVRPLPPELEVVAHRVVQEMLTNAIKHGRRDRPVHVERHWPEGPFAHDLRIEVRNAAARRIADTQPLDVLPAGDAPSPGGQGLGGMRRRVESVGGKLDVRTRDEPEGPIFTVTAWIPVSGR</sequence>
<feature type="transmembrane region" description="Helical" evidence="11">
    <location>
        <begin position="166"/>
        <end position="187"/>
    </location>
</feature>
<evidence type="ECO:0000256" key="10">
    <source>
        <dbReference type="SAM" id="MobiDB-lite"/>
    </source>
</evidence>
<evidence type="ECO:0000256" key="9">
    <source>
        <dbReference type="SAM" id="Coils"/>
    </source>
</evidence>
<dbReference type="InterPro" id="IPR050482">
    <property type="entry name" value="Sensor_HK_TwoCompSys"/>
</dbReference>
<feature type="transmembrane region" description="Helical" evidence="11">
    <location>
        <begin position="26"/>
        <end position="46"/>
    </location>
</feature>
<keyword evidence="11" id="KW-0472">Membrane</keyword>
<keyword evidence="6" id="KW-0418">Kinase</keyword>
<evidence type="ECO:0000256" key="8">
    <source>
        <dbReference type="ARBA" id="ARBA00023012"/>
    </source>
</evidence>
<dbReference type="EMBL" id="BAAAZO010000003">
    <property type="protein sequence ID" value="GAA3609113.1"/>
    <property type="molecule type" value="Genomic_DNA"/>
</dbReference>
<feature type="region of interest" description="Disordered" evidence="10">
    <location>
        <begin position="390"/>
        <end position="409"/>
    </location>
</feature>
<evidence type="ECO:0000256" key="11">
    <source>
        <dbReference type="SAM" id="Phobius"/>
    </source>
</evidence>
<feature type="transmembrane region" description="Helical" evidence="11">
    <location>
        <begin position="115"/>
        <end position="136"/>
    </location>
</feature>
<comment type="caution">
    <text evidence="14">The sequence shown here is derived from an EMBL/GenBank/DDBJ whole genome shotgun (WGS) entry which is preliminary data.</text>
</comment>
<keyword evidence="3" id="KW-0597">Phosphoprotein</keyword>
<keyword evidence="5" id="KW-0547">Nucleotide-binding</keyword>
<keyword evidence="11" id="KW-1133">Transmembrane helix</keyword>
<evidence type="ECO:0000256" key="4">
    <source>
        <dbReference type="ARBA" id="ARBA00022679"/>
    </source>
</evidence>
<keyword evidence="4" id="KW-0808">Transferase</keyword>
<reference evidence="15" key="1">
    <citation type="journal article" date="2019" name="Int. J. Syst. Evol. Microbiol.">
        <title>The Global Catalogue of Microorganisms (GCM) 10K type strain sequencing project: providing services to taxonomists for standard genome sequencing and annotation.</title>
        <authorList>
            <consortium name="The Broad Institute Genomics Platform"/>
            <consortium name="The Broad Institute Genome Sequencing Center for Infectious Disease"/>
            <person name="Wu L."/>
            <person name="Ma J."/>
        </authorList>
    </citation>
    <scope>NUCLEOTIDE SEQUENCE [LARGE SCALE GENOMIC DNA]</scope>
    <source>
        <strain evidence="15">JCM 16902</strain>
    </source>
</reference>
<evidence type="ECO:0000313" key="15">
    <source>
        <dbReference type="Proteomes" id="UP001501074"/>
    </source>
</evidence>
<dbReference type="SUPFAM" id="SSF55874">
    <property type="entry name" value="ATPase domain of HSP90 chaperone/DNA topoisomerase II/histidine kinase"/>
    <property type="match status" value="1"/>
</dbReference>
<proteinExistence type="predicted"/>
<name>A0ABP6ZHS6_9ACTN</name>
<dbReference type="PANTHER" id="PTHR24421:SF10">
    <property type="entry name" value="NITRATE_NITRITE SENSOR PROTEIN NARQ"/>
    <property type="match status" value="1"/>
</dbReference>
<accession>A0ABP6ZHS6</accession>
<dbReference type="Proteomes" id="UP001501074">
    <property type="component" value="Unassembled WGS sequence"/>
</dbReference>
<gene>
    <name evidence="14" type="ORF">GCM10022223_26450</name>
</gene>
<feature type="transmembrane region" description="Helical" evidence="11">
    <location>
        <begin position="77"/>
        <end position="103"/>
    </location>
</feature>
<evidence type="ECO:0000256" key="3">
    <source>
        <dbReference type="ARBA" id="ARBA00022553"/>
    </source>
</evidence>
<dbReference type="Pfam" id="PF07730">
    <property type="entry name" value="HisKA_3"/>
    <property type="match status" value="1"/>
</dbReference>
<dbReference type="InterPro" id="IPR003594">
    <property type="entry name" value="HATPase_dom"/>
</dbReference>
<evidence type="ECO:0000256" key="7">
    <source>
        <dbReference type="ARBA" id="ARBA00022840"/>
    </source>
</evidence>
<evidence type="ECO:0000256" key="6">
    <source>
        <dbReference type="ARBA" id="ARBA00022777"/>
    </source>
</evidence>
<dbReference type="InterPro" id="IPR011712">
    <property type="entry name" value="Sig_transdc_His_kin_sub3_dim/P"/>
</dbReference>
<evidence type="ECO:0000259" key="12">
    <source>
        <dbReference type="Pfam" id="PF02518"/>
    </source>
</evidence>
<feature type="domain" description="Signal transduction histidine kinase subgroup 3 dimerisation and phosphoacceptor" evidence="13">
    <location>
        <begin position="229"/>
        <end position="290"/>
    </location>
</feature>
<feature type="transmembrane region" description="Helical" evidence="11">
    <location>
        <begin position="53"/>
        <end position="71"/>
    </location>
</feature>
<evidence type="ECO:0000256" key="2">
    <source>
        <dbReference type="ARBA" id="ARBA00012438"/>
    </source>
</evidence>
<organism evidence="14 15">
    <name type="scientific">Kineosporia mesophila</name>
    <dbReference type="NCBI Taxonomy" id="566012"/>
    <lineage>
        <taxon>Bacteria</taxon>
        <taxon>Bacillati</taxon>
        <taxon>Actinomycetota</taxon>
        <taxon>Actinomycetes</taxon>
        <taxon>Kineosporiales</taxon>
        <taxon>Kineosporiaceae</taxon>
        <taxon>Kineosporia</taxon>
    </lineage>
</organism>
<keyword evidence="15" id="KW-1185">Reference proteome</keyword>
<evidence type="ECO:0000256" key="1">
    <source>
        <dbReference type="ARBA" id="ARBA00000085"/>
    </source>
</evidence>
<dbReference type="PANTHER" id="PTHR24421">
    <property type="entry name" value="NITRATE/NITRITE SENSOR PROTEIN NARX-RELATED"/>
    <property type="match status" value="1"/>
</dbReference>